<dbReference type="PRINTS" id="PR00081">
    <property type="entry name" value="GDHRDH"/>
</dbReference>
<name>A0A438EZW1_VITVI</name>
<dbReference type="PRINTS" id="PR00080">
    <property type="entry name" value="SDRFAMILY"/>
</dbReference>
<dbReference type="PROSITE" id="PS00061">
    <property type="entry name" value="ADH_SHORT"/>
    <property type="match status" value="1"/>
</dbReference>
<dbReference type="Pfam" id="PF00106">
    <property type="entry name" value="adh_short"/>
    <property type="match status" value="1"/>
</dbReference>
<dbReference type="Gene3D" id="3.40.50.720">
    <property type="entry name" value="NAD(P)-binding Rossmann-like Domain"/>
    <property type="match status" value="1"/>
</dbReference>
<proteinExistence type="inferred from homology"/>
<dbReference type="GO" id="GO:0016614">
    <property type="term" value="F:oxidoreductase activity, acting on CH-OH group of donors"/>
    <property type="evidence" value="ECO:0007669"/>
    <property type="project" value="UniProtKB-ARBA"/>
</dbReference>
<comment type="caution">
    <text evidence="4">The sequence shown here is derived from an EMBL/GenBank/DDBJ whole genome shotgun (WGS) entry which is preliminary data.</text>
</comment>
<dbReference type="InterPro" id="IPR002347">
    <property type="entry name" value="SDR_fam"/>
</dbReference>
<evidence type="ECO:0000313" key="5">
    <source>
        <dbReference type="Proteomes" id="UP000288805"/>
    </source>
</evidence>
<dbReference type="InterPro" id="IPR036291">
    <property type="entry name" value="NAD(P)-bd_dom_sf"/>
</dbReference>
<accession>A0A438EZW1</accession>
<reference evidence="4 5" key="1">
    <citation type="journal article" date="2018" name="PLoS Genet.">
        <title>Population sequencing reveals clonal diversity and ancestral inbreeding in the grapevine cultivar Chardonnay.</title>
        <authorList>
            <person name="Roach M.J."/>
            <person name="Johnson D.L."/>
            <person name="Bohlmann J."/>
            <person name="van Vuuren H.J."/>
            <person name="Jones S.J."/>
            <person name="Pretorius I.S."/>
            <person name="Schmidt S.A."/>
            <person name="Borneman A.R."/>
        </authorList>
    </citation>
    <scope>NUCLEOTIDE SEQUENCE [LARGE SCALE GENOMIC DNA]</scope>
    <source>
        <strain evidence="5">cv. Chardonnay</strain>
        <tissue evidence="4">Leaf</tissue>
    </source>
</reference>
<evidence type="ECO:0000256" key="1">
    <source>
        <dbReference type="ARBA" id="ARBA00006484"/>
    </source>
</evidence>
<evidence type="ECO:0000256" key="3">
    <source>
        <dbReference type="RuleBase" id="RU000363"/>
    </source>
</evidence>
<organism evidence="4 5">
    <name type="scientific">Vitis vinifera</name>
    <name type="common">Grape</name>
    <dbReference type="NCBI Taxonomy" id="29760"/>
    <lineage>
        <taxon>Eukaryota</taxon>
        <taxon>Viridiplantae</taxon>
        <taxon>Streptophyta</taxon>
        <taxon>Embryophyta</taxon>
        <taxon>Tracheophyta</taxon>
        <taxon>Spermatophyta</taxon>
        <taxon>Magnoliopsida</taxon>
        <taxon>eudicotyledons</taxon>
        <taxon>Gunneridae</taxon>
        <taxon>Pentapetalae</taxon>
        <taxon>rosids</taxon>
        <taxon>Vitales</taxon>
        <taxon>Vitaceae</taxon>
        <taxon>Viteae</taxon>
        <taxon>Vitis</taxon>
    </lineage>
</organism>
<sequence>MIRKAKRDDAKEPIAIAADLGYDDNCRRVVEEVVAAYGRIDILVNNAAEQYKSCSVEEIDEERLERVFRTNIFSYFLLTREQHHKHTSINAYKGNNKLIEYTSTKGAIVAFIRSLALQLAPKGIRVNGVAPGPIWTPLIPASFSEEECARFGSEYPWAGLASHVRLLPHMSSWPPCRLLLYFWSSSPPQWWGCGECLMGFAKGRILCVLGDLWMNKSWGFKGSSTLDI</sequence>
<dbReference type="EMBL" id="QGNW01001151">
    <property type="protein sequence ID" value="RVW53279.1"/>
    <property type="molecule type" value="Genomic_DNA"/>
</dbReference>
<dbReference type="InterPro" id="IPR020904">
    <property type="entry name" value="Sc_DH/Rdtase_CS"/>
</dbReference>
<dbReference type="Proteomes" id="UP000288805">
    <property type="component" value="Unassembled WGS sequence"/>
</dbReference>
<evidence type="ECO:0000256" key="2">
    <source>
        <dbReference type="ARBA" id="ARBA00023002"/>
    </source>
</evidence>
<comment type="similarity">
    <text evidence="1 3">Belongs to the short-chain dehydrogenases/reductases (SDR) family.</text>
</comment>
<keyword evidence="2" id="KW-0560">Oxidoreductase</keyword>
<protein>
    <submittedName>
        <fullName evidence="4">NADPH-dependent aldehyde reductase 1, chloroplastic</fullName>
    </submittedName>
</protein>
<dbReference type="AlphaFoldDB" id="A0A438EZW1"/>
<gene>
    <name evidence="4" type="primary">ChlADR1</name>
    <name evidence="4" type="ORF">CK203_100504</name>
</gene>
<dbReference type="SUPFAM" id="SSF51735">
    <property type="entry name" value="NAD(P)-binding Rossmann-fold domains"/>
    <property type="match status" value="1"/>
</dbReference>
<dbReference type="PANTHER" id="PTHR48107">
    <property type="entry name" value="NADPH-DEPENDENT ALDEHYDE REDUCTASE-LIKE PROTEIN, CHLOROPLASTIC-RELATED"/>
    <property type="match status" value="1"/>
</dbReference>
<dbReference type="PANTHER" id="PTHR48107:SF16">
    <property type="entry name" value="NADPH-DEPENDENT ALDEHYDE REDUCTASE 1, CHLOROPLASTIC"/>
    <property type="match status" value="1"/>
</dbReference>
<evidence type="ECO:0000313" key="4">
    <source>
        <dbReference type="EMBL" id="RVW53279.1"/>
    </source>
</evidence>